<sequence>MDHQLGLIWAAPFALLLLSIAVLPLLVPHWWESNLNKGIISALFALPVVFYIFRLESSRLIETGVEYAAFMALLSALFIISGGIYLRGSLPGTPFTNTVVLATGAIFSNIIGTTGASMLLIRPILRANERRRHQVHIMVFFIFIVSNIGGMLTPLGDPPLFLGFLRGVPFDWTIRLLPHWILMVTTLLIIFYLWDRRRFAAEQTIHQGAVRTEFETREKLSVEGKVNFLLLLGVLTVAFVVGRFGDQIGLQSDYARRGGQIVGMGILAGLSMLLTRQNTRAANNFTLSPIIEVAVIFAGIFATMIPALVILESRGGELGLTHPWQFFWVTGLLSSFLDNAPTYLTFASMASGLMGTEAAHLGLLLKAITGGMHGETLLTAISVGAVAMGANTYIGNGPNFMVKAIAEEAGVKMPSFFGYMKYTAGILLPLFLLVTLFFFRS</sequence>
<dbReference type="AlphaFoldDB" id="D5MMK9"/>
<feature type="transmembrane region" description="Helical" evidence="6">
    <location>
        <begin position="257"/>
        <end position="275"/>
    </location>
</feature>
<evidence type="ECO:0000313" key="8">
    <source>
        <dbReference type="Proteomes" id="UP000006898"/>
    </source>
</evidence>
<dbReference type="InterPro" id="IPR031566">
    <property type="entry name" value="CitMHS_2"/>
</dbReference>
<keyword evidence="5 6" id="KW-0472">Membrane</keyword>
<feature type="transmembrane region" description="Helical" evidence="6">
    <location>
        <begin position="7"/>
        <end position="27"/>
    </location>
</feature>
<keyword evidence="4 6" id="KW-1133">Transmembrane helix</keyword>
<feature type="transmembrane region" description="Helical" evidence="6">
    <location>
        <begin position="176"/>
        <end position="194"/>
    </location>
</feature>
<keyword evidence="3 6" id="KW-0812">Transmembrane</keyword>
<dbReference type="Pfam" id="PF16980">
    <property type="entry name" value="CitMHS_2"/>
    <property type="match status" value="1"/>
</dbReference>
<evidence type="ECO:0000256" key="2">
    <source>
        <dbReference type="ARBA" id="ARBA00022475"/>
    </source>
</evidence>
<accession>D5MMK9</accession>
<dbReference type="STRING" id="671143.DAMO_3058"/>
<feature type="transmembrane region" description="Helical" evidence="6">
    <location>
        <begin position="287"/>
        <end position="311"/>
    </location>
</feature>
<reference evidence="7 8" key="1">
    <citation type="journal article" date="2010" name="Nature">
        <title>Nitrite-driven anaerobic methane oxidation by oxygenic bacteria.</title>
        <authorList>
            <person name="Ettwig K.F."/>
            <person name="Butler M.K."/>
            <person name="Le Paslier D."/>
            <person name="Pelletier E."/>
            <person name="Mangenot S."/>
            <person name="Kuypers M.M.M."/>
            <person name="Schreiber F."/>
            <person name="Dutilh B.E."/>
            <person name="Zedelius J."/>
            <person name="de Beer D."/>
            <person name="Gloerich J."/>
            <person name="Wessels H.J.C.T."/>
            <person name="van Allen T."/>
            <person name="Luesken F."/>
            <person name="Wu M."/>
            <person name="van de Pas-Schoonen K.T."/>
            <person name="Op den Camp H.J.M."/>
            <person name="Janssen-Megens E.M."/>
            <person name="Francoijs K-J."/>
            <person name="Stunnenberg H."/>
            <person name="Weissenbach J."/>
            <person name="Jetten M.S.M."/>
            <person name="Strous M."/>
        </authorList>
    </citation>
    <scope>NUCLEOTIDE SEQUENCE [LARGE SCALE GENOMIC DNA]</scope>
</reference>
<protein>
    <submittedName>
        <fullName evidence="7">Possible Na+ antiporter</fullName>
    </submittedName>
</protein>
<dbReference type="KEGG" id="mox:DAMO_3058"/>
<evidence type="ECO:0000256" key="5">
    <source>
        <dbReference type="ARBA" id="ARBA00023136"/>
    </source>
</evidence>
<proteinExistence type="predicted"/>
<dbReference type="Proteomes" id="UP000006898">
    <property type="component" value="Chromosome"/>
</dbReference>
<dbReference type="GO" id="GO:0015105">
    <property type="term" value="F:arsenite transmembrane transporter activity"/>
    <property type="evidence" value="ECO:0007669"/>
    <property type="project" value="InterPro"/>
</dbReference>
<dbReference type="HOGENOM" id="CLU_034923_0_0_0"/>
<evidence type="ECO:0000313" key="7">
    <source>
        <dbReference type="EMBL" id="CBE70131.1"/>
    </source>
</evidence>
<evidence type="ECO:0000256" key="4">
    <source>
        <dbReference type="ARBA" id="ARBA00022989"/>
    </source>
</evidence>
<feature type="transmembrane region" description="Helical" evidence="6">
    <location>
        <begin position="226"/>
        <end position="245"/>
    </location>
</feature>
<evidence type="ECO:0000256" key="6">
    <source>
        <dbReference type="SAM" id="Phobius"/>
    </source>
</evidence>
<dbReference type="PATRIC" id="fig|671143.5.peg.2685"/>
<organism evidence="7 8">
    <name type="scientific">Methylomirabilis oxygeniifera</name>
    <dbReference type="NCBI Taxonomy" id="671143"/>
    <lineage>
        <taxon>Bacteria</taxon>
        <taxon>Candidatus Methylomirabilota</taxon>
        <taxon>Candidatus Methylomirabilia</taxon>
        <taxon>Candidatus Methylomirabilales</taxon>
        <taxon>Candidatus Methylomirabilaceae</taxon>
        <taxon>Candidatus Methylomirabilis</taxon>
    </lineage>
</organism>
<evidence type="ECO:0000256" key="1">
    <source>
        <dbReference type="ARBA" id="ARBA00004651"/>
    </source>
</evidence>
<feature type="transmembrane region" description="Helical" evidence="6">
    <location>
        <begin position="39"/>
        <end position="55"/>
    </location>
</feature>
<dbReference type="PRINTS" id="PR00758">
    <property type="entry name" value="ARSENICPUMP"/>
</dbReference>
<dbReference type="InterPro" id="IPR000802">
    <property type="entry name" value="Arsenical_pump_ArsB"/>
</dbReference>
<comment type="subcellular location">
    <subcellularLocation>
        <location evidence="1">Cell membrane</location>
        <topology evidence="1">Multi-pass membrane protein</topology>
    </subcellularLocation>
</comment>
<dbReference type="GO" id="GO:0005886">
    <property type="term" value="C:plasma membrane"/>
    <property type="evidence" value="ECO:0007669"/>
    <property type="project" value="UniProtKB-SubCell"/>
</dbReference>
<name>D5MMK9_METO1</name>
<feature type="transmembrane region" description="Helical" evidence="6">
    <location>
        <begin position="377"/>
        <end position="396"/>
    </location>
</feature>
<keyword evidence="2" id="KW-1003">Cell membrane</keyword>
<dbReference type="eggNOG" id="COG1055">
    <property type="taxonomic scope" value="Bacteria"/>
</dbReference>
<feature type="transmembrane region" description="Helical" evidence="6">
    <location>
        <begin position="98"/>
        <end position="125"/>
    </location>
</feature>
<evidence type="ECO:0000256" key="3">
    <source>
        <dbReference type="ARBA" id="ARBA00022692"/>
    </source>
</evidence>
<feature type="transmembrane region" description="Helical" evidence="6">
    <location>
        <begin position="416"/>
        <end position="439"/>
    </location>
</feature>
<feature type="transmembrane region" description="Helical" evidence="6">
    <location>
        <begin position="343"/>
        <end position="365"/>
    </location>
</feature>
<feature type="transmembrane region" description="Helical" evidence="6">
    <location>
        <begin position="137"/>
        <end position="156"/>
    </location>
</feature>
<feature type="transmembrane region" description="Helical" evidence="6">
    <location>
        <begin position="67"/>
        <end position="86"/>
    </location>
</feature>
<dbReference type="EMBL" id="FP565575">
    <property type="protein sequence ID" value="CBE70131.1"/>
    <property type="molecule type" value="Genomic_DNA"/>
</dbReference>
<gene>
    <name evidence="7" type="ORF">DAMO_3058</name>
</gene>